<evidence type="ECO:0000313" key="4">
    <source>
        <dbReference type="Proteomes" id="UP001162834"/>
    </source>
</evidence>
<evidence type="ECO:0000313" key="3">
    <source>
        <dbReference type="EMBL" id="UGS36578.1"/>
    </source>
</evidence>
<feature type="chain" id="PRO_5039008887" description="DUF4394 domain-containing protein" evidence="1">
    <location>
        <begin position="26"/>
        <end position="396"/>
    </location>
</feature>
<keyword evidence="4" id="KW-1185">Reference proteome</keyword>
<dbReference type="KEGG" id="sbae:DSM104329_02986"/>
<organism evidence="3 4">
    <name type="scientific">Capillimicrobium parvum</name>
    <dbReference type="NCBI Taxonomy" id="2884022"/>
    <lineage>
        <taxon>Bacteria</taxon>
        <taxon>Bacillati</taxon>
        <taxon>Actinomycetota</taxon>
        <taxon>Thermoleophilia</taxon>
        <taxon>Solirubrobacterales</taxon>
        <taxon>Capillimicrobiaceae</taxon>
        <taxon>Capillimicrobium</taxon>
    </lineage>
</organism>
<name>A0A9E6XYX0_9ACTN</name>
<dbReference type="AlphaFoldDB" id="A0A9E6XYX0"/>
<feature type="domain" description="DUF4394" evidence="2">
    <location>
        <begin position="37"/>
        <end position="258"/>
    </location>
</feature>
<dbReference type="EMBL" id="CP087164">
    <property type="protein sequence ID" value="UGS36578.1"/>
    <property type="molecule type" value="Genomic_DNA"/>
</dbReference>
<feature type="signal peptide" evidence="1">
    <location>
        <begin position="1"/>
        <end position="25"/>
    </location>
</feature>
<evidence type="ECO:0000256" key="1">
    <source>
        <dbReference type="SAM" id="SignalP"/>
    </source>
</evidence>
<proteinExistence type="predicted"/>
<protein>
    <recommendedName>
        <fullName evidence="2">DUF4394 domain-containing protein</fullName>
    </recommendedName>
</protein>
<dbReference type="Pfam" id="PF14339">
    <property type="entry name" value="DUF4394"/>
    <property type="match status" value="1"/>
</dbReference>
<accession>A0A9E6XYX0</accession>
<reference evidence="3" key="1">
    <citation type="journal article" date="2022" name="Int. J. Syst. Evol. Microbiol.">
        <title>Pseudomonas aegrilactucae sp. nov. and Pseudomonas morbosilactucae sp. nov., pathogens causing bacterial rot of lettuce in Japan.</title>
        <authorList>
            <person name="Sawada H."/>
            <person name="Fujikawa T."/>
            <person name="Satou M."/>
        </authorList>
    </citation>
    <scope>NUCLEOTIDE SEQUENCE</scope>
    <source>
        <strain evidence="3">0166_1</strain>
    </source>
</reference>
<evidence type="ECO:0000259" key="2">
    <source>
        <dbReference type="Pfam" id="PF14339"/>
    </source>
</evidence>
<dbReference type="SUPFAM" id="SSF63825">
    <property type="entry name" value="YWTD domain"/>
    <property type="match status" value="1"/>
</dbReference>
<dbReference type="RefSeq" id="WP_259310647.1">
    <property type="nucleotide sequence ID" value="NZ_CP087164.1"/>
</dbReference>
<gene>
    <name evidence="3" type="ORF">DSM104329_02986</name>
</gene>
<dbReference type="Proteomes" id="UP001162834">
    <property type="component" value="Chromosome"/>
</dbReference>
<dbReference type="InterPro" id="IPR025507">
    <property type="entry name" value="DUF4394"/>
</dbReference>
<keyword evidence="1" id="KW-0732">Signal</keyword>
<sequence length="396" mass="40090">MRPLRSCVALACLAGTLAMPGGALAADQIAGVTEDNQLVLFRSDAPGNVQYSVPVSGLPAGERIVGLDRRVGTGALYALGVSSRIYRVDLGSGQALAVGNPFTPALSGGLFGFSANPVADNLRSVSDARQNLRLNPDNGQVSAAEDNLQYAAGDPGAGAAPGVVASAYTNQAPGATSTTLYDIDAARDVLAIQDPPNAGTLRTVGALGVDLSGPGGFTITPTNNAYAALRRAGQANPELFRVNLANGAATAVGPIAARPSNTQGTAAPVTAIVALGPVADDRTPPNVVVDLSSTLLESTMLDRGIPIKVACDEACSVKVSAVVDHTNHPLGTTTGDVVGSAGSVDVSIPLDAANKALVRRPGTLRMSVQTTVRDSAGNERTTGRVIRSQTLAQRVG</sequence>